<dbReference type="EMBL" id="KI687017">
    <property type="protein sequence ID" value="ETK83388.1"/>
    <property type="molecule type" value="Genomic_DNA"/>
</dbReference>
<evidence type="ECO:0000256" key="3">
    <source>
        <dbReference type="ARBA" id="ARBA00023239"/>
    </source>
</evidence>
<dbReference type="SMART" id="SM00656">
    <property type="entry name" value="Amb_all"/>
    <property type="match status" value="1"/>
</dbReference>
<feature type="signal peptide" evidence="8">
    <location>
        <begin position="1"/>
        <end position="30"/>
    </location>
</feature>
<comment type="function">
    <text evidence="5">Pectinolytic enzymes consist of four classes of enzymes: pectin lyase, polygalacturonase, pectin methylesterase and rhamnogalacturonase. Among pectinolytic enzymes, pectin lyase is the most important in depolymerization of pectin, since it cleaves internal glycosidic bonds of highly methylated pectins.</text>
</comment>
<dbReference type="EC" id="4.2.2.10" evidence="6"/>
<feature type="non-terminal residue" evidence="11">
    <location>
        <position position="1"/>
    </location>
</feature>
<feature type="compositionally biased region" description="Low complexity" evidence="7">
    <location>
        <begin position="38"/>
        <end position="75"/>
    </location>
</feature>
<keyword evidence="2" id="KW-0325">Glycoprotein</keyword>
<evidence type="ECO:0000256" key="7">
    <source>
        <dbReference type="SAM" id="MobiDB-lite"/>
    </source>
</evidence>
<keyword evidence="1" id="KW-1015">Disulfide bond</keyword>
<evidence type="ECO:0000313" key="11">
    <source>
        <dbReference type="EMBL" id="ETL36786.1"/>
    </source>
</evidence>
<dbReference type="GO" id="GO:0047490">
    <property type="term" value="F:pectin lyase activity"/>
    <property type="evidence" value="ECO:0007669"/>
    <property type="project" value="UniProtKB-EC"/>
</dbReference>
<evidence type="ECO:0000256" key="6">
    <source>
        <dbReference type="ARBA" id="ARBA00039082"/>
    </source>
</evidence>
<dbReference type="Proteomes" id="UP000053236">
    <property type="component" value="Unassembled WGS sequence"/>
</dbReference>
<proteinExistence type="predicted"/>
<dbReference type="InterPro" id="IPR002022">
    <property type="entry name" value="Pec_lyase"/>
</dbReference>
<dbReference type="InterPro" id="IPR011050">
    <property type="entry name" value="Pectin_lyase_fold/virulence"/>
</dbReference>
<comment type="catalytic activity">
    <reaction evidence="4">
        <text>Eliminative cleavage of (1-&gt;4)-alpha-D-galacturonan methyl ester to give oligosaccharides with 4-deoxy-6-O-methyl-alpha-D-galact-4-enuronosyl groups at their non-reducing ends.</text>
        <dbReference type="EC" id="4.2.2.10"/>
    </reaction>
</comment>
<evidence type="ECO:0000256" key="8">
    <source>
        <dbReference type="SAM" id="SignalP"/>
    </source>
</evidence>
<evidence type="ECO:0000313" key="12">
    <source>
        <dbReference type="EMBL" id="ETM43208.1"/>
    </source>
</evidence>
<evidence type="ECO:0000313" key="10">
    <source>
        <dbReference type="EMBL" id="ETK83388.1"/>
    </source>
</evidence>
<evidence type="ECO:0000256" key="5">
    <source>
        <dbReference type="ARBA" id="ARBA00037631"/>
    </source>
</evidence>
<dbReference type="Proteomes" id="UP000054532">
    <property type="component" value="Unassembled WGS sequence"/>
</dbReference>
<reference evidence="12" key="3">
    <citation type="submission" date="2013-11" db="EMBL/GenBank/DDBJ databases">
        <title>The Genome Sequence of Phytophthora parasitica IAC_01/95.</title>
        <authorList>
            <consortium name="The Broad Institute Genomics Platform"/>
            <person name="Russ C."/>
            <person name="Tyler B."/>
            <person name="Panabieres F."/>
            <person name="Shan W."/>
            <person name="Tripathy S."/>
            <person name="Grunwald N."/>
            <person name="Machado M."/>
            <person name="Johnson C.S."/>
            <person name="Arredondo F."/>
            <person name="Hong C."/>
            <person name="Coffey M."/>
            <person name="Young S.K."/>
            <person name="Zeng Q."/>
            <person name="Gargeya S."/>
            <person name="Fitzgerald M."/>
            <person name="Abouelleil A."/>
            <person name="Alvarado L."/>
            <person name="Chapman S.B."/>
            <person name="Gainer-Dewar J."/>
            <person name="Goldberg J."/>
            <person name="Griggs A."/>
            <person name="Gujja S."/>
            <person name="Hansen M."/>
            <person name="Howarth C."/>
            <person name="Imamovic A."/>
            <person name="Ireland A."/>
            <person name="Larimer J."/>
            <person name="McCowan C."/>
            <person name="Murphy C."/>
            <person name="Pearson M."/>
            <person name="Poon T.W."/>
            <person name="Priest M."/>
            <person name="Roberts A."/>
            <person name="Saif S."/>
            <person name="Shea T."/>
            <person name="Sykes S."/>
            <person name="Wortman J."/>
            <person name="Nusbaum C."/>
            <person name="Birren B."/>
        </authorList>
    </citation>
    <scope>NUCLEOTIDE SEQUENCE [LARGE SCALE GENOMIC DNA]</scope>
    <source>
        <strain evidence="12">IAC_01/95</strain>
    </source>
</reference>
<organism evidence="11">
    <name type="scientific">Phytophthora nicotianae</name>
    <name type="common">Potato buckeye rot agent</name>
    <name type="synonym">Phytophthora parasitica</name>
    <dbReference type="NCBI Taxonomy" id="4792"/>
    <lineage>
        <taxon>Eukaryota</taxon>
        <taxon>Sar</taxon>
        <taxon>Stramenopiles</taxon>
        <taxon>Oomycota</taxon>
        <taxon>Peronosporomycetes</taxon>
        <taxon>Peronosporales</taxon>
        <taxon>Peronosporaceae</taxon>
        <taxon>Phytophthora</taxon>
    </lineage>
</organism>
<keyword evidence="8" id="KW-0732">Signal</keyword>
<evidence type="ECO:0000256" key="4">
    <source>
        <dbReference type="ARBA" id="ARBA00036818"/>
    </source>
</evidence>
<dbReference type="GO" id="GO:0030570">
    <property type="term" value="F:pectate lyase activity"/>
    <property type="evidence" value="ECO:0007669"/>
    <property type="project" value="InterPro"/>
</dbReference>
<dbReference type="PANTHER" id="PTHR31683">
    <property type="entry name" value="PECTATE LYASE 18-RELATED"/>
    <property type="match status" value="1"/>
</dbReference>
<dbReference type="PANTHER" id="PTHR31683:SF67">
    <property type="entry name" value="PECTIN LYASE F-RELATED"/>
    <property type="match status" value="1"/>
</dbReference>
<protein>
    <recommendedName>
        <fullName evidence="6">pectin lyase</fullName>
        <ecNumber evidence="6">4.2.2.10</ecNumber>
    </recommendedName>
</protein>
<feature type="chain" id="PRO_5010513239" description="pectin lyase" evidence="8">
    <location>
        <begin position="31"/>
        <end position="440"/>
    </location>
</feature>
<dbReference type="EMBL" id="KI693632">
    <property type="protein sequence ID" value="ETM43208.1"/>
    <property type="molecule type" value="Genomic_DNA"/>
</dbReference>
<gene>
    <name evidence="12" type="ORF">L914_11237</name>
    <name evidence="10" type="ORF">L915_11392</name>
    <name evidence="11" type="ORF">L916_11299</name>
</gene>
<name>W2IRS7_PHYNI</name>
<dbReference type="VEuPathDB" id="FungiDB:PPTG_12902"/>
<dbReference type="SUPFAM" id="SSF51126">
    <property type="entry name" value="Pectin lyase-like"/>
    <property type="match status" value="1"/>
</dbReference>
<dbReference type="AlphaFoldDB" id="W2IRS7"/>
<dbReference type="Pfam" id="PF00544">
    <property type="entry name" value="Pectate_lyase_4"/>
    <property type="match status" value="1"/>
</dbReference>
<feature type="region of interest" description="Disordered" evidence="7">
    <location>
        <begin position="30"/>
        <end position="80"/>
    </location>
</feature>
<keyword evidence="3" id="KW-0456">Lyase</keyword>
<evidence type="ECO:0000256" key="1">
    <source>
        <dbReference type="ARBA" id="ARBA00023157"/>
    </source>
</evidence>
<accession>W2IRS7</accession>
<sequence length="440" mass="46758">STAQVSGTTMQILRFVVVAVAALAMQGTQAAPMGSGNTVQQSPVEQTQQQSSTKQGKTSSSTKISTGKAPGLAAGTTGGGNATPVYPNSLADLKNYLQDSQPRVIVLTKTFDFRGTEGTKTETGCRPKSNRDCLAKNNGYKGQDVILQSGGMENTGGCVQGTAVKVTYDLAATKNPLLVTDNKTLRGVGTSGVIKGKGLWIRGNNVIIQNIHITQLNPHLIWGGDAIYIQGLNGGKTPMERVWLDHVKISNLGRQMIATGSASVKSMTISNSEFDGQTQYSATCDGNHYWTFLFLGTQTQVTLANNYVHNTSGRSPKVGGNSVIHAANNYWYSNSGFSYDVVENGNVLLEGNYFESTAIPNKNDTETVGAIIVPSTSTQTKCKSTLGRNCVENTLVKCGKLSGNRESAALTNSKKVAPYYQPIAAKRFTTTSQNFGVGPI</sequence>
<feature type="domain" description="Pectate lyase" evidence="9">
    <location>
        <begin position="142"/>
        <end position="360"/>
    </location>
</feature>
<dbReference type="InterPro" id="IPR012334">
    <property type="entry name" value="Pectin_lyas_fold"/>
</dbReference>
<dbReference type="Proteomes" id="UP000053864">
    <property type="component" value="Unassembled WGS sequence"/>
</dbReference>
<dbReference type="InterPro" id="IPR045032">
    <property type="entry name" value="PEL"/>
</dbReference>
<evidence type="ECO:0000256" key="2">
    <source>
        <dbReference type="ARBA" id="ARBA00023180"/>
    </source>
</evidence>
<evidence type="ECO:0000259" key="9">
    <source>
        <dbReference type="SMART" id="SM00656"/>
    </source>
</evidence>
<reference evidence="11" key="2">
    <citation type="submission" date="2013-11" db="EMBL/GenBank/DDBJ databases">
        <title>The Genome Sequence of Phytophthora parasitica CJ05E6.</title>
        <authorList>
            <consortium name="The Broad Institute Genomics Platform"/>
            <person name="Russ C."/>
            <person name="Tyler B."/>
            <person name="Panabieres F."/>
            <person name="Shan W."/>
            <person name="Tripathy S."/>
            <person name="Grunwald N."/>
            <person name="Machado M."/>
            <person name="Johnson C.S."/>
            <person name="Arredondo F."/>
            <person name="Hong C."/>
            <person name="Coffey M."/>
            <person name="Young S.K."/>
            <person name="Zeng Q."/>
            <person name="Gargeya S."/>
            <person name="Fitzgerald M."/>
            <person name="Abouelleil A."/>
            <person name="Alvarado L."/>
            <person name="Chapman S.B."/>
            <person name="Gainer-Dewar J."/>
            <person name="Goldberg J."/>
            <person name="Griggs A."/>
            <person name="Gujja S."/>
            <person name="Hansen M."/>
            <person name="Howarth C."/>
            <person name="Imamovic A."/>
            <person name="Ireland A."/>
            <person name="Larimer J."/>
            <person name="McCowan C."/>
            <person name="Murphy C."/>
            <person name="Pearson M."/>
            <person name="Poon T.W."/>
            <person name="Priest M."/>
            <person name="Roberts A."/>
            <person name="Saif S."/>
            <person name="Shea T."/>
            <person name="Sykes S."/>
            <person name="Wortman J."/>
            <person name="Nusbaum C."/>
            <person name="Birren B."/>
        </authorList>
    </citation>
    <scope>NUCLEOTIDE SEQUENCE [LARGE SCALE GENOMIC DNA]</scope>
    <source>
        <strain evidence="11">CJ05E6</strain>
    </source>
</reference>
<dbReference type="Gene3D" id="2.160.20.10">
    <property type="entry name" value="Single-stranded right-handed beta-helix, Pectin lyase-like"/>
    <property type="match status" value="1"/>
</dbReference>
<dbReference type="EMBL" id="KI673694">
    <property type="protein sequence ID" value="ETL36786.1"/>
    <property type="molecule type" value="Genomic_DNA"/>
</dbReference>
<reference evidence="10" key="1">
    <citation type="submission" date="2013-11" db="EMBL/GenBank/DDBJ databases">
        <title>The Genome Sequence of Phytophthora parasitica CJ02B3.</title>
        <authorList>
            <consortium name="The Broad Institute Genomics Platform"/>
            <person name="Russ C."/>
            <person name="Tyler B."/>
            <person name="Panabieres F."/>
            <person name="Shan W."/>
            <person name="Tripathy S."/>
            <person name="Grunwald N."/>
            <person name="Machado M."/>
            <person name="Johnson C.S."/>
            <person name="Arredondo F."/>
            <person name="Hong C."/>
            <person name="Coffey M."/>
            <person name="Young S.K."/>
            <person name="Zeng Q."/>
            <person name="Gargeya S."/>
            <person name="Fitzgerald M."/>
            <person name="Abouelleil A."/>
            <person name="Alvarado L."/>
            <person name="Chapman S.B."/>
            <person name="Gainer-Dewar J."/>
            <person name="Goldberg J."/>
            <person name="Griggs A."/>
            <person name="Gujja S."/>
            <person name="Hansen M."/>
            <person name="Howarth C."/>
            <person name="Imamovic A."/>
            <person name="Ireland A."/>
            <person name="Larimer J."/>
            <person name="McCowan C."/>
            <person name="Murphy C."/>
            <person name="Pearson M."/>
            <person name="Poon T.W."/>
            <person name="Priest M."/>
            <person name="Roberts A."/>
            <person name="Saif S."/>
            <person name="Shea T."/>
            <person name="Sykes S."/>
            <person name="Wortman J."/>
            <person name="Nusbaum C."/>
            <person name="Birren B."/>
        </authorList>
    </citation>
    <scope>NUCLEOTIDE SEQUENCE [LARGE SCALE GENOMIC DNA]</scope>
    <source>
        <strain evidence="10">CJ02B3</strain>
    </source>
</reference>